<keyword evidence="1" id="KW-1185">Reference proteome</keyword>
<dbReference type="Proteomes" id="UP000035680">
    <property type="component" value="Unassembled WGS sequence"/>
</dbReference>
<organism evidence="1 2">
    <name type="scientific">Strongyloides venezuelensis</name>
    <name type="common">Threadworm</name>
    <dbReference type="NCBI Taxonomy" id="75913"/>
    <lineage>
        <taxon>Eukaryota</taxon>
        <taxon>Metazoa</taxon>
        <taxon>Ecdysozoa</taxon>
        <taxon>Nematoda</taxon>
        <taxon>Chromadorea</taxon>
        <taxon>Rhabditida</taxon>
        <taxon>Tylenchina</taxon>
        <taxon>Panagrolaimomorpha</taxon>
        <taxon>Strongyloidoidea</taxon>
        <taxon>Strongyloididae</taxon>
        <taxon>Strongyloides</taxon>
    </lineage>
</organism>
<dbReference type="AlphaFoldDB" id="A0A0K0FDY2"/>
<protein>
    <submittedName>
        <fullName evidence="2">5'-nucleotidase</fullName>
    </submittedName>
</protein>
<proteinExistence type="predicted"/>
<reference evidence="2" key="2">
    <citation type="submission" date="2015-08" db="UniProtKB">
        <authorList>
            <consortium name="WormBaseParasite"/>
        </authorList>
    </citation>
    <scope>IDENTIFICATION</scope>
</reference>
<accession>A0A0K0FDY2</accession>
<dbReference type="WBParaSite" id="SVE_0705900.2">
    <property type="protein sequence ID" value="SVE_0705900.2"/>
    <property type="gene ID" value="SVE_0705900"/>
</dbReference>
<name>A0A0K0FDY2_STRVS</name>
<reference evidence="1" key="1">
    <citation type="submission" date="2014-07" db="EMBL/GenBank/DDBJ databases">
        <authorList>
            <person name="Martin A.A"/>
            <person name="De Silva N."/>
        </authorList>
    </citation>
    <scope>NUCLEOTIDE SEQUENCE</scope>
</reference>
<evidence type="ECO:0000313" key="2">
    <source>
        <dbReference type="WBParaSite" id="SVE_0705900.2"/>
    </source>
</evidence>
<evidence type="ECO:0000313" key="1">
    <source>
        <dbReference type="Proteomes" id="UP000035680"/>
    </source>
</evidence>
<sequence length="259" mass="28944">MHDEEGNLYRRMMTTTISYIKQYKKQFLDFFIKVKKNLRTQIFGISFLAMSSCGRAKSRRPSLNDWSDSMKRHQSMDFEHKGDNGSNCNALIVEICEDEPNNSNNPVDFVFVTNGVTLKDTLGPYFKSKGISMDKVDCMLENSNTPIPDNSEAIYLVGRKIFVKGKKGNRLTLKKASLTGESDIFSGTIEMVKTSLGHSSGAKALYQLQHSNSNKGILSTNRKMSADAISRKSSFVSSKVNKLNSLRRVVIIPKNGGGF</sequence>
<dbReference type="STRING" id="75913.A0A0K0FDY2"/>